<evidence type="ECO:0000313" key="2">
    <source>
        <dbReference type="EMBL" id="EJK53816.1"/>
    </source>
</evidence>
<keyword evidence="1" id="KW-0812">Transmembrane</keyword>
<feature type="transmembrane region" description="Helical" evidence="1">
    <location>
        <begin position="27"/>
        <end position="47"/>
    </location>
</feature>
<sequence>MLLPYESGAGRREGDGGKRPCWVRYKILIFVVVICLVATPGWALWLATQQGNGGGDPPNAAPAPEEIPSSFPPWATALVAVLGTVVLLGVPLAYLLFRRGDATERSSQGQSGAGRRDDIEEAWGANY</sequence>
<protein>
    <submittedName>
        <fullName evidence="2">Uncharacterized protein</fullName>
    </submittedName>
</protein>
<dbReference type="Proteomes" id="UP000266841">
    <property type="component" value="Unassembled WGS sequence"/>
</dbReference>
<dbReference type="AlphaFoldDB" id="K0RY87"/>
<proteinExistence type="predicted"/>
<reference evidence="2 3" key="1">
    <citation type="journal article" date="2012" name="Genome Biol.">
        <title>Genome and low-iron response of an oceanic diatom adapted to chronic iron limitation.</title>
        <authorList>
            <person name="Lommer M."/>
            <person name="Specht M."/>
            <person name="Roy A.S."/>
            <person name="Kraemer L."/>
            <person name="Andreson R."/>
            <person name="Gutowska M.A."/>
            <person name="Wolf J."/>
            <person name="Bergner S.V."/>
            <person name="Schilhabel M.B."/>
            <person name="Klostermeier U.C."/>
            <person name="Beiko R.G."/>
            <person name="Rosenstiel P."/>
            <person name="Hippler M."/>
            <person name="Laroche J."/>
        </authorList>
    </citation>
    <scope>NUCLEOTIDE SEQUENCE [LARGE SCALE GENOMIC DNA]</scope>
    <source>
        <strain evidence="2 3">CCMP1005</strain>
    </source>
</reference>
<keyword evidence="3" id="KW-1185">Reference proteome</keyword>
<evidence type="ECO:0000256" key="1">
    <source>
        <dbReference type="SAM" id="Phobius"/>
    </source>
</evidence>
<gene>
    <name evidence="2" type="ORF">THAOC_26667</name>
</gene>
<feature type="transmembrane region" description="Helical" evidence="1">
    <location>
        <begin position="74"/>
        <end position="97"/>
    </location>
</feature>
<organism evidence="2 3">
    <name type="scientific">Thalassiosira oceanica</name>
    <name type="common">Marine diatom</name>
    <dbReference type="NCBI Taxonomy" id="159749"/>
    <lineage>
        <taxon>Eukaryota</taxon>
        <taxon>Sar</taxon>
        <taxon>Stramenopiles</taxon>
        <taxon>Ochrophyta</taxon>
        <taxon>Bacillariophyta</taxon>
        <taxon>Coscinodiscophyceae</taxon>
        <taxon>Thalassiosirophycidae</taxon>
        <taxon>Thalassiosirales</taxon>
        <taxon>Thalassiosiraceae</taxon>
        <taxon>Thalassiosira</taxon>
    </lineage>
</organism>
<keyword evidence="1" id="KW-0472">Membrane</keyword>
<dbReference type="EMBL" id="AGNL01036951">
    <property type="protein sequence ID" value="EJK53816.1"/>
    <property type="molecule type" value="Genomic_DNA"/>
</dbReference>
<accession>K0RY87</accession>
<keyword evidence="1" id="KW-1133">Transmembrane helix</keyword>
<evidence type="ECO:0000313" key="3">
    <source>
        <dbReference type="Proteomes" id="UP000266841"/>
    </source>
</evidence>
<comment type="caution">
    <text evidence="2">The sequence shown here is derived from an EMBL/GenBank/DDBJ whole genome shotgun (WGS) entry which is preliminary data.</text>
</comment>
<feature type="non-terminal residue" evidence="2">
    <location>
        <position position="127"/>
    </location>
</feature>
<name>K0RY87_THAOC</name>